<evidence type="ECO:0000256" key="3">
    <source>
        <dbReference type="ARBA" id="ARBA00022692"/>
    </source>
</evidence>
<feature type="transmembrane region" description="Helical" evidence="7">
    <location>
        <begin position="770"/>
        <end position="793"/>
    </location>
</feature>
<evidence type="ECO:0000256" key="6">
    <source>
        <dbReference type="ARBA" id="ARBA00023180"/>
    </source>
</evidence>
<feature type="transmembrane region" description="Helical" evidence="7">
    <location>
        <begin position="698"/>
        <end position="718"/>
    </location>
</feature>
<reference evidence="9 10" key="1">
    <citation type="submission" date="2023-08" db="EMBL/GenBank/DDBJ databases">
        <title>A Necator americanus chromosomal reference genome.</title>
        <authorList>
            <person name="Ilik V."/>
            <person name="Petrzelkova K.J."/>
            <person name="Pardy F."/>
            <person name="Fuh T."/>
            <person name="Niatou-Singa F.S."/>
            <person name="Gouil Q."/>
            <person name="Baker L."/>
            <person name="Ritchie M.E."/>
            <person name="Jex A.R."/>
            <person name="Gazzola D."/>
            <person name="Li H."/>
            <person name="Toshio Fujiwara R."/>
            <person name="Zhan B."/>
            <person name="Aroian R.V."/>
            <person name="Pafco B."/>
            <person name="Schwarz E.M."/>
        </authorList>
    </citation>
    <scope>NUCLEOTIDE SEQUENCE [LARGE SCALE GENOMIC DNA]</scope>
    <source>
        <strain evidence="9 10">Aroian</strain>
        <tissue evidence="9">Whole animal</tissue>
    </source>
</reference>
<feature type="transmembrane region" description="Helical" evidence="7">
    <location>
        <begin position="799"/>
        <end position="822"/>
    </location>
</feature>
<sequence>MWEDKSESPRRRRPAFEQSTLPLRIDLLRSIMWDAVSAFIAGIVSRFPGISICGSVIICLLLTAGLHNVHFEQDIRKSFSPDDSVSGHEARRYLEFHNLTEFPRRAFVILSAKDGGNILRDGYIDEVLRFDQLMTTSLEDRIKMDQRNCHPLCALNRPFHMIIKELRSNETDPDRHVGYPTSTFHGTPMFIGMHFHDVHLVPGTRKFEAKSIILWYFSRVDTPERKRTYKDTTLKLFRVSNDGSFSDLIDFHIFGDEIANSEMVRGALEATFLMSIGFVFLLIFVIAVVWRQSSLRVTPFLVTVTLITPFMATMSAFGLLSWLGYPIYSMQCVTPFLVLGIGVDDAFILIHRWKHRSDIPDRSVRLTKVIVDVGPSITITSLTNIIAFGVGFFTPTPQMSLFCLATSVALLFDYIVTYTILAPVVYLCSDKNDYQPALPSKPTGTDYVGKYSRFLCSLNGRLLCGVFLITIYSISAVGVYSMKSTFEPAKAFPSDSPLVKSLKKIRPIFNTYFPVNIYVNHPPKISDEEQHSAFYKMISELRHVEGAYDGSQSMLFLDAYEKFDKKVTDMTRSFFFVSDQEYKPSLHNMQFWLDKIGNPPNIRYVKDNETDEGRLTSFSFIVLGKGMAEWANRAHFVQELRQVLANNPQWNATLFDGDSAVLSLILTAGHDLIGSIAATVACMAGICLLFVNSRIGVVIITCTIASICFCLVGLLSWWGADLDPVTQVDVLLATGFSVDYTAHVAYQFYRCRGSALERVSSSLGEMAAPMIQAGLSTFLCMLPLIFVPTYAIVAFAKTIFIIVGIGLIHGLFVLPVLLSLFVRPPPSSPLPVKAEHLIESQSNQQ</sequence>
<dbReference type="Proteomes" id="UP001303046">
    <property type="component" value="Unassembled WGS sequence"/>
</dbReference>
<dbReference type="Pfam" id="PF02460">
    <property type="entry name" value="Patched"/>
    <property type="match status" value="1"/>
</dbReference>
<feature type="transmembrane region" description="Helical" evidence="7">
    <location>
        <begin position="328"/>
        <end position="348"/>
    </location>
</feature>
<dbReference type="InterPro" id="IPR000731">
    <property type="entry name" value="SSD"/>
</dbReference>
<feature type="transmembrane region" description="Helical" evidence="7">
    <location>
        <begin position="270"/>
        <end position="290"/>
    </location>
</feature>
<evidence type="ECO:0000256" key="7">
    <source>
        <dbReference type="SAM" id="Phobius"/>
    </source>
</evidence>
<dbReference type="PANTHER" id="PTHR10796:SF108">
    <property type="entry name" value="SSD DOMAIN-CONTAINING PROTEIN"/>
    <property type="match status" value="1"/>
</dbReference>
<feature type="transmembrane region" description="Helical" evidence="7">
    <location>
        <begin position="672"/>
        <end position="691"/>
    </location>
</feature>
<comment type="similarity">
    <text evidence="2">Belongs to the patched family.</text>
</comment>
<dbReference type="InterPro" id="IPR003392">
    <property type="entry name" value="PTHD_SSD"/>
</dbReference>
<dbReference type="InterPro" id="IPR051697">
    <property type="entry name" value="Patched_domain-protein"/>
</dbReference>
<keyword evidence="4 7" id="KW-1133">Transmembrane helix</keyword>
<dbReference type="SUPFAM" id="SSF82866">
    <property type="entry name" value="Multidrug efflux transporter AcrB transmembrane domain"/>
    <property type="match status" value="2"/>
</dbReference>
<feature type="transmembrane region" description="Helical" evidence="7">
    <location>
        <begin position="369"/>
        <end position="393"/>
    </location>
</feature>
<gene>
    <name evidence="9" type="primary">Necator_chrIII.g9856</name>
    <name evidence="9" type="ORF">RB195_009091</name>
</gene>
<organism evidence="9 10">
    <name type="scientific">Necator americanus</name>
    <name type="common">Human hookworm</name>
    <dbReference type="NCBI Taxonomy" id="51031"/>
    <lineage>
        <taxon>Eukaryota</taxon>
        <taxon>Metazoa</taxon>
        <taxon>Ecdysozoa</taxon>
        <taxon>Nematoda</taxon>
        <taxon>Chromadorea</taxon>
        <taxon>Rhabditida</taxon>
        <taxon>Rhabditina</taxon>
        <taxon>Rhabditomorpha</taxon>
        <taxon>Strongyloidea</taxon>
        <taxon>Ancylostomatidae</taxon>
        <taxon>Bunostominae</taxon>
        <taxon>Necator</taxon>
    </lineage>
</organism>
<keyword evidence="3 7" id="KW-0812">Transmembrane</keyword>
<evidence type="ECO:0000259" key="8">
    <source>
        <dbReference type="PROSITE" id="PS50156"/>
    </source>
</evidence>
<protein>
    <recommendedName>
        <fullName evidence="8">SSD domain-containing protein</fullName>
    </recommendedName>
</protein>
<dbReference type="Gene3D" id="1.20.1640.10">
    <property type="entry name" value="Multidrug efflux transporter AcrB transmembrane domain"/>
    <property type="match status" value="2"/>
</dbReference>
<keyword evidence="5 7" id="KW-0472">Membrane</keyword>
<feature type="domain" description="SSD" evidence="8">
    <location>
        <begin position="270"/>
        <end position="427"/>
    </location>
</feature>
<evidence type="ECO:0000256" key="4">
    <source>
        <dbReference type="ARBA" id="ARBA00022989"/>
    </source>
</evidence>
<evidence type="ECO:0000313" key="9">
    <source>
        <dbReference type="EMBL" id="KAK6741028.1"/>
    </source>
</evidence>
<proteinExistence type="inferred from homology"/>
<keyword evidence="10" id="KW-1185">Reference proteome</keyword>
<evidence type="ECO:0000256" key="5">
    <source>
        <dbReference type="ARBA" id="ARBA00023136"/>
    </source>
</evidence>
<comment type="subcellular location">
    <subcellularLocation>
        <location evidence="1">Membrane</location>
        <topology evidence="1">Multi-pass membrane protein</topology>
    </subcellularLocation>
</comment>
<name>A0ABR1CRP4_NECAM</name>
<feature type="transmembrane region" description="Helical" evidence="7">
    <location>
        <begin position="399"/>
        <end position="428"/>
    </location>
</feature>
<accession>A0ABR1CRP4</accession>
<evidence type="ECO:0000256" key="1">
    <source>
        <dbReference type="ARBA" id="ARBA00004141"/>
    </source>
</evidence>
<comment type="caution">
    <text evidence="9">The sequence shown here is derived from an EMBL/GenBank/DDBJ whole genome shotgun (WGS) entry which is preliminary data.</text>
</comment>
<keyword evidence="6" id="KW-0325">Glycoprotein</keyword>
<feature type="transmembrane region" description="Helical" evidence="7">
    <location>
        <begin position="462"/>
        <end position="482"/>
    </location>
</feature>
<feature type="transmembrane region" description="Helical" evidence="7">
    <location>
        <begin position="297"/>
        <end position="322"/>
    </location>
</feature>
<dbReference type="PROSITE" id="PS50156">
    <property type="entry name" value="SSD"/>
    <property type="match status" value="1"/>
</dbReference>
<evidence type="ECO:0000313" key="10">
    <source>
        <dbReference type="Proteomes" id="UP001303046"/>
    </source>
</evidence>
<dbReference type="PANTHER" id="PTHR10796">
    <property type="entry name" value="PATCHED-RELATED"/>
    <property type="match status" value="1"/>
</dbReference>
<dbReference type="EMBL" id="JAVFWL010000003">
    <property type="protein sequence ID" value="KAK6741028.1"/>
    <property type="molecule type" value="Genomic_DNA"/>
</dbReference>
<evidence type="ECO:0000256" key="2">
    <source>
        <dbReference type="ARBA" id="ARBA00005585"/>
    </source>
</evidence>